<name>H6L1A5_SAPGL</name>
<evidence type="ECO:0000313" key="2">
    <source>
        <dbReference type="Proteomes" id="UP000007519"/>
    </source>
</evidence>
<keyword evidence="2" id="KW-1185">Reference proteome</keyword>
<dbReference type="STRING" id="984262.SGRA_0707"/>
<protein>
    <submittedName>
        <fullName evidence="1">Uncharacterized protein</fullName>
    </submittedName>
</protein>
<dbReference type="Proteomes" id="UP000007519">
    <property type="component" value="Chromosome"/>
</dbReference>
<dbReference type="KEGG" id="sgn:SGRA_0707"/>
<gene>
    <name evidence="1" type="ordered locus">SGRA_0707</name>
</gene>
<dbReference type="HOGENOM" id="CLU_2318489_0_0_10"/>
<dbReference type="EMBL" id="CP002831">
    <property type="protein sequence ID" value="AFC23446.1"/>
    <property type="molecule type" value="Genomic_DNA"/>
</dbReference>
<reference evidence="1 2" key="1">
    <citation type="journal article" date="2012" name="Stand. Genomic Sci.">
        <title>Complete genome sequencing and analysis of Saprospira grandis str. Lewin, a predatory marine bacterium.</title>
        <authorList>
            <person name="Saw J.H."/>
            <person name="Yuryev A."/>
            <person name="Kanbe M."/>
            <person name="Hou S."/>
            <person name="Young A.G."/>
            <person name="Aizawa S."/>
            <person name="Alam M."/>
        </authorList>
    </citation>
    <scope>NUCLEOTIDE SEQUENCE [LARGE SCALE GENOMIC DNA]</scope>
    <source>
        <strain evidence="1 2">Lewin</strain>
    </source>
</reference>
<organism evidence="1 2">
    <name type="scientific">Saprospira grandis (strain Lewin)</name>
    <dbReference type="NCBI Taxonomy" id="984262"/>
    <lineage>
        <taxon>Bacteria</taxon>
        <taxon>Pseudomonadati</taxon>
        <taxon>Bacteroidota</taxon>
        <taxon>Saprospiria</taxon>
        <taxon>Saprospirales</taxon>
        <taxon>Saprospiraceae</taxon>
        <taxon>Saprospira</taxon>
    </lineage>
</organism>
<sequence length="99" mass="10539">MVIFNIACDTNIAQVFISQAIFMHFKFLVTFWGCPGLWPGRAVSQLAGLLGPSFFFALLKKLGLAFGHCCPSLSQAAAPPLDAERPLLGAAGAFGPNQQ</sequence>
<evidence type="ECO:0000313" key="1">
    <source>
        <dbReference type="EMBL" id="AFC23446.1"/>
    </source>
</evidence>
<dbReference type="AlphaFoldDB" id="H6L1A5"/>
<proteinExistence type="predicted"/>
<accession>H6L1A5</accession>